<dbReference type="SUPFAM" id="SSF53098">
    <property type="entry name" value="Ribonuclease H-like"/>
    <property type="match status" value="1"/>
</dbReference>
<dbReference type="InterPro" id="IPR013520">
    <property type="entry name" value="Ribonucl_H"/>
</dbReference>
<dbReference type="Proteomes" id="UP001202961">
    <property type="component" value="Unassembled WGS sequence"/>
</dbReference>
<dbReference type="Gene3D" id="3.30.420.10">
    <property type="entry name" value="Ribonuclease H-like superfamily/Ribonuclease H"/>
    <property type="match status" value="1"/>
</dbReference>
<dbReference type="Pfam" id="PF00929">
    <property type="entry name" value="RNase_T"/>
    <property type="match status" value="1"/>
</dbReference>
<dbReference type="GO" id="GO:0004527">
    <property type="term" value="F:exonuclease activity"/>
    <property type="evidence" value="ECO:0007669"/>
    <property type="project" value="UniProtKB-KW"/>
</dbReference>
<dbReference type="CDD" id="cd06133">
    <property type="entry name" value="ERI-1_3'hExo_like"/>
    <property type="match status" value="1"/>
</dbReference>
<keyword evidence="3 5" id="KW-0269">Exonuclease</keyword>
<dbReference type="PANTHER" id="PTHR23044">
    <property type="entry name" value="3'-5' EXONUCLEASE ERI1-RELATED"/>
    <property type="match status" value="1"/>
</dbReference>
<name>A0ABT0U244_9BACT</name>
<reference evidence="5 6" key="1">
    <citation type="journal article" date="2022" name="Syst. Appl. Microbiol.">
        <title>Rhodopirellula aestuarii sp. nov., a novel member of the genus Rhodopirellula isolated from brackish sediments collected in the Tagus River estuary, Portugal.</title>
        <authorList>
            <person name="Vitorino I.R."/>
            <person name="Klimek D."/>
            <person name="Calusinska M."/>
            <person name="Lobo-da-Cunha A."/>
            <person name="Vasconcelos V."/>
            <person name="Lage O.M."/>
        </authorList>
    </citation>
    <scope>NUCLEOTIDE SEQUENCE [LARGE SCALE GENOMIC DNA]</scope>
    <source>
        <strain evidence="5 6">ICT_H3.1</strain>
    </source>
</reference>
<evidence type="ECO:0000259" key="4">
    <source>
        <dbReference type="SMART" id="SM00479"/>
    </source>
</evidence>
<keyword evidence="2" id="KW-0378">Hydrolase</keyword>
<dbReference type="EMBL" id="JAMQBK010000027">
    <property type="protein sequence ID" value="MCM2370972.1"/>
    <property type="molecule type" value="Genomic_DNA"/>
</dbReference>
<dbReference type="SMART" id="SM00479">
    <property type="entry name" value="EXOIII"/>
    <property type="match status" value="1"/>
</dbReference>
<keyword evidence="1" id="KW-0540">Nuclease</keyword>
<dbReference type="PANTHER" id="PTHR23044:SF61">
    <property type="entry name" value="3'-5' EXORIBONUCLEASE 1-RELATED"/>
    <property type="match status" value="1"/>
</dbReference>
<evidence type="ECO:0000313" key="5">
    <source>
        <dbReference type="EMBL" id="MCM2370972.1"/>
    </source>
</evidence>
<gene>
    <name evidence="5" type="ORF">NB063_10165</name>
</gene>
<feature type="domain" description="Exonuclease" evidence="4">
    <location>
        <begin position="7"/>
        <end position="184"/>
    </location>
</feature>
<dbReference type="InterPro" id="IPR012337">
    <property type="entry name" value="RNaseH-like_sf"/>
</dbReference>
<dbReference type="InterPro" id="IPR047201">
    <property type="entry name" value="ERI-1_3'hExo-like"/>
</dbReference>
<keyword evidence="6" id="KW-1185">Reference proteome</keyword>
<accession>A0ABT0U244</accession>
<dbReference type="RefSeq" id="WP_250928616.1">
    <property type="nucleotide sequence ID" value="NZ_JAMQBK010000027.1"/>
</dbReference>
<evidence type="ECO:0000256" key="1">
    <source>
        <dbReference type="ARBA" id="ARBA00022722"/>
    </source>
</evidence>
<evidence type="ECO:0000313" key="6">
    <source>
        <dbReference type="Proteomes" id="UP001202961"/>
    </source>
</evidence>
<protein>
    <submittedName>
        <fullName evidence="5">Exonuclease domain-containing protein</fullName>
    </submittedName>
</protein>
<sequence>MARKLDQILVVDVESTCWDGPPPENETSEILEIGLCTVDVASLERIEKHSILIAPERSTISQFCTELTTLTPDMFSNAGSLCDAAKRLKNDFRSKDRLWASWGDYDRRQFERTCQVAGVGYPFGLTHLNIKSLFAITLGLAHEVGLDTACQKLGIEMEGTHHRGDDDAWNIAGILCHILHTTRINLK</sequence>
<dbReference type="InterPro" id="IPR036397">
    <property type="entry name" value="RNaseH_sf"/>
</dbReference>
<dbReference type="InterPro" id="IPR051274">
    <property type="entry name" value="3-5_Exoribonuclease"/>
</dbReference>
<organism evidence="5 6">
    <name type="scientific">Aporhodopirellula aestuarii</name>
    <dbReference type="NCBI Taxonomy" id="2950107"/>
    <lineage>
        <taxon>Bacteria</taxon>
        <taxon>Pseudomonadati</taxon>
        <taxon>Planctomycetota</taxon>
        <taxon>Planctomycetia</taxon>
        <taxon>Pirellulales</taxon>
        <taxon>Pirellulaceae</taxon>
        <taxon>Aporhodopirellula</taxon>
    </lineage>
</organism>
<proteinExistence type="predicted"/>
<comment type="caution">
    <text evidence="5">The sequence shown here is derived from an EMBL/GenBank/DDBJ whole genome shotgun (WGS) entry which is preliminary data.</text>
</comment>
<evidence type="ECO:0000256" key="3">
    <source>
        <dbReference type="ARBA" id="ARBA00022839"/>
    </source>
</evidence>
<evidence type="ECO:0000256" key="2">
    <source>
        <dbReference type="ARBA" id="ARBA00022801"/>
    </source>
</evidence>